<dbReference type="STRING" id="1513793.SAMN06296036_104332"/>
<dbReference type="SUPFAM" id="SSF54637">
    <property type="entry name" value="Thioesterase/thiol ester dehydrase-isomerase"/>
    <property type="match status" value="1"/>
</dbReference>
<dbReference type="OrthoDB" id="9774179at2"/>
<protein>
    <submittedName>
        <fullName evidence="1">N-terminal half of MaoC dehydratase</fullName>
    </submittedName>
</protein>
<dbReference type="Gene3D" id="3.10.129.10">
    <property type="entry name" value="Hotdog Thioesterase"/>
    <property type="match status" value="1"/>
</dbReference>
<evidence type="ECO:0000313" key="1">
    <source>
        <dbReference type="EMBL" id="SMF08966.1"/>
    </source>
</evidence>
<name>A0A1Y6BLN7_9BACT</name>
<dbReference type="EMBL" id="FWZT01000004">
    <property type="protein sequence ID" value="SMF08966.1"/>
    <property type="molecule type" value="Genomic_DNA"/>
</dbReference>
<organism evidence="1 2">
    <name type="scientific">Pseudobacteriovorax antillogorgiicola</name>
    <dbReference type="NCBI Taxonomy" id="1513793"/>
    <lineage>
        <taxon>Bacteria</taxon>
        <taxon>Pseudomonadati</taxon>
        <taxon>Bdellovibrionota</taxon>
        <taxon>Oligoflexia</taxon>
        <taxon>Oligoflexales</taxon>
        <taxon>Pseudobacteriovoracaceae</taxon>
        <taxon>Pseudobacteriovorax</taxon>
    </lineage>
</organism>
<dbReference type="InterPro" id="IPR029069">
    <property type="entry name" value="HotDog_dom_sf"/>
</dbReference>
<dbReference type="RefSeq" id="WP_132316409.1">
    <property type="nucleotide sequence ID" value="NZ_FWZT01000004.1"/>
</dbReference>
<dbReference type="AlphaFoldDB" id="A0A1Y6BLN7"/>
<gene>
    <name evidence="1" type="ORF">SAMN06296036_104332</name>
</gene>
<keyword evidence="2" id="KW-1185">Reference proteome</keyword>
<sequence length="317" mass="35837">MQTSYHPLKQIHPKFNKKRIVNLQGKLYIPKYTKEMLQGLIRPHRPSFKGDVRAAKYCLRITQKDIKNWNKFIARKDSDVASPLTYYNSAGAFGLFDILKQVNVNFSTILHLRGDVEILKPNEPISEGVEFTLASHLAEIIVRKKQCILVVATDVFNQIGELVRHHKDFWFVKNCSEKHLSQLKSQSSYDPRNFSGISRRLSKLSMSDSGSSGHATIAISKAAGHEFAKVSGDFNIIHTTNWGARLTGQKRAFLQGYGMMNHCIHKLTQIKKSPLNQISITFCRPVLVDQDVHLYTSGNKFEVCDENGSLLTAGTFS</sequence>
<proteinExistence type="predicted"/>
<accession>A0A1Y6BLN7</accession>
<reference evidence="2" key="1">
    <citation type="submission" date="2017-04" db="EMBL/GenBank/DDBJ databases">
        <authorList>
            <person name="Varghese N."/>
            <person name="Submissions S."/>
        </authorList>
    </citation>
    <scope>NUCLEOTIDE SEQUENCE [LARGE SCALE GENOMIC DNA]</scope>
    <source>
        <strain evidence="2">RKEM611</strain>
    </source>
</reference>
<evidence type="ECO:0000313" key="2">
    <source>
        <dbReference type="Proteomes" id="UP000192907"/>
    </source>
</evidence>
<dbReference type="Proteomes" id="UP000192907">
    <property type="component" value="Unassembled WGS sequence"/>
</dbReference>